<dbReference type="EMBL" id="QRVK01000003">
    <property type="protein sequence ID" value="RGS43859.1"/>
    <property type="molecule type" value="Genomic_DNA"/>
</dbReference>
<keyword evidence="1" id="KW-1133">Transmembrane helix</keyword>
<gene>
    <name evidence="2" type="ORF">DWX94_01985</name>
</gene>
<sequence>MKRSEKEIKLDEKIGFGCSLKNMFVGVVKPEAYMKNGQSGKTWHAVMVVLGMSIMLYLFTFWLPYNKLFGNGRLARTVDEAVKDFALSNDGFYYEGRYQWSDDENMTYILVDTSIKDSSAKEIESLRKENVYTTVFVVTGAEILSMENGRMSTIKAKDLYEALNEVYHASSFGKQDILDIINKWDTPVLTALYIGNVIGGIIKTFWVSFIVAIVGLIVSSALKLKVSLGAVYRAALYIRSLWYPILLLISTYVWPAKKTLMTLTFMICAAYMFMAIYRYNAQNPGELRGKATMLSGSQPPNL</sequence>
<comment type="caution">
    <text evidence="2">The sequence shown here is derived from an EMBL/GenBank/DDBJ whole genome shotgun (WGS) entry which is preliminary data.</text>
</comment>
<dbReference type="Proteomes" id="UP000283295">
    <property type="component" value="Unassembled WGS sequence"/>
</dbReference>
<feature type="transmembrane region" description="Helical" evidence="1">
    <location>
        <begin position="236"/>
        <end position="254"/>
    </location>
</feature>
<feature type="transmembrane region" description="Helical" evidence="1">
    <location>
        <begin position="43"/>
        <end position="65"/>
    </location>
</feature>
<evidence type="ECO:0000313" key="3">
    <source>
        <dbReference type="Proteomes" id="UP000283295"/>
    </source>
</evidence>
<dbReference type="AlphaFoldDB" id="A0A3R5WL36"/>
<organism evidence="2 3">
    <name type="scientific">Coprococcus eutactus</name>
    <dbReference type="NCBI Taxonomy" id="33043"/>
    <lineage>
        <taxon>Bacteria</taxon>
        <taxon>Bacillati</taxon>
        <taxon>Bacillota</taxon>
        <taxon>Clostridia</taxon>
        <taxon>Lachnospirales</taxon>
        <taxon>Lachnospiraceae</taxon>
        <taxon>Coprococcus</taxon>
    </lineage>
</organism>
<dbReference type="OrthoDB" id="9964442at2"/>
<keyword evidence="1" id="KW-0472">Membrane</keyword>
<evidence type="ECO:0000256" key="1">
    <source>
        <dbReference type="SAM" id="Phobius"/>
    </source>
</evidence>
<protein>
    <submittedName>
        <fullName evidence="2">DUF1189 domain-containing protein</fullName>
    </submittedName>
</protein>
<evidence type="ECO:0000313" key="2">
    <source>
        <dbReference type="EMBL" id="RGS43859.1"/>
    </source>
</evidence>
<feature type="transmembrane region" description="Helical" evidence="1">
    <location>
        <begin position="205"/>
        <end position="224"/>
    </location>
</feature>
<feature type="transmembrane region" description="Helical" evidence="1">
    <location>
        <begin position="260"/>
        <end position="280"/>
    </location>
</feature>
<accession>A0A3R5WL36</accession>
<reference evidence="2 3" key="1">
    <citation type="submission" date="2018-08" db="EMBL/GenBank/DDBJ databases">
        <title>A genome reference for cultivated species of the human gut microbiota.</title>
        <authorList>
            <person name="Zou Y."/>
            <person name="Xue W."/>
            <person name="Luo G."/>
        </authorList>
    </citation>
    <scope>NUCLEOTIDE SEQUENCE [LARGE SCALE GENOMIC DNA]</scope>
    <source>
        <strain evidence="2 3">AF22-21</strain>
    </source>
</reference>
<keyword evidence="1" id="KW-0812">Transmembrane</keyword>
<name>A0A3R5WL36_9FIRM</name>
<dbReference type="InterPro" id="IPR009574">
    <property type="entry name" value="DUF1189"/>
</dbReference>
<proteinExistence type="predicted"/>
<dbReference type="Pfam" id="PF06691">
    <property type="entry name" value="DUF1189"/>
    <property type="match status" value="1"/>
</dbReference>